<dbReference type="RefSeq" id="WP_168570764.1">
    <property type="nucleotide sequence ID" value="NZ_CP051167.1"/>
</dbReference>
<accession>A0A6H1U2E2</accession>
<feature type="region of interest" description="Disordered" evidence="1">
    <location>
        <begin position="274"/>
        <end position="293"/>
    </location>
</feature>
<dbReference type="EMBL" id="CP051167">
    <property type="protein sequence ID" value="QIZ72616.1"/>
    <property type="molecule type" value="Genomic_DNA"/>
</dbReference>
<dbReference type="KEGG" id="oxy:HCG48_20140"/>
<evidence type="ECO:0000313" key="3">
    <source>
        <dbReference type="Proteomes" id="UP000500857"/>
    </source>
</evidence>
<evidence type="ECO:0008006" key="4">
    <source>
        <dbReference type="Google" id="ProtNLM"/>
    </source>
</evidence>
<reference evidence="2 3" key="1">
    <citation type="submission" date="2020-04" db="EMBL/GenBank/DDBJ databases">
        <authorList>
            <person name="Basu S."/>
            <person name="Maruthanayagam V."/>
            <person name="Chakraborty S."/>
            <person name="Pramanik A."/>
            <person name="Mukherjee J."/>
            <person name="Brink B."/>
        </authorList>
    </citation>
    <scope>NUCLEOTIDE SEQUENCE [LARGE SCALE GENOMIC DNA]</scope>
    <source>
        <strain evidence="2 3">AP17</strain>
    </source>
</reference>
<dbReference type="Proteomes" id="UP000500857">
    <property type="component" value="Chromosome"/>
</dbReference>
<proteinExistence type="predicted"/>
<gene>
    <name evidence="2" type="ORF">HCG48_20140</name>
</gene>
<dbReference type="AlphaFoldDB" id="A0A6H1U2E2"/>
<organism evidence="2 3">
    <name type="scientific">Oxynema aestuarii AP17</name>
    <dbReference type="NCBI Taxonomy" id="2064643"/>
    <lineage>
        <taxon>Bacteria</taxon>
        <taxon>Bacillati</taxon>
        <taxon>Cyanobacteriota</taxon>
        <taxon>Cyanophyceae</taxon>
        <taxon>Oscillatoriophycideae</taxon>
        <taxon>Oscillatoriales</taxon>
        <taxon>Oscillatoriaceae</taxon>
        <taxon>Oxynema</taxon>
        <taxon>Oxynema aestuarii</taxon>
    </lineage>
</organism>
<sequence>MTIAMSDDRLFSVVLDPTELYDIPAEYTPISTEVEWLEHVGITSNPLWIRGEFLYKWTREWLRVWNRTDAIVEIKQPPRDLLAELFKNVPIPEQWSDRDCLEFASQIDPYSPNAIACFLAKISDRDLDFWSSQASVEHLAEWLCITIPERYRPFEKVWQQQYESETLGRYYQTENKVQLLRQWLKLADPPLAELGNYPQSIPEFLQDEFNHHWERQIYRSEAAILDTLNFGEEAGSDRISQIAYRIICEKQHGEYLTRERLHKIEAYLNPEQRDELRSLQAPPQPEPLDPDATPEEVLNWTINEYLPFRRWETIATEQSPDRRTSDRLAVSFVEWIYQHYPQLKITPVADSFLNYNVTHIVRELAQNYPVLWVVIDGLGWLDHQFLVEYLTARDLHLETAIVPRFSILPTTTEFAKWGLYAQLTPRSQDWDDNIDRAFATIGVGQRYTDRQESKLKDDLSKNTHRLYCWDTVELDKLYHQNQDWQLVYQTKRPNRLREIGDRLIFYLQQYPEKEQVKIVISSDHGQLFGGSSKYQDCPTNLEPRGRMAKGKTDDPKFLVLSGDRFDLPYDISVVKGSESLNGFNYSQNQAIIGSHGGLFPEEVVIGYSVLSCQIRRSPIFVNCRGQGKAQESGTLHLSIKNPNPVPLTDLCLYVNELEECKQGKAINGTVSANSTTSLTVCIDRCPELPPNASDRRLALSGRLDFKYANVESASSVLDSEAAIAIEQIFSSGGINLDDF</sequence>
<evidence type="ECO:0000256" key="1">
    <source>
        <dbReference type="SAM" id="MobiDB-lite"/>
    </source>
</evidence>
<keyword evidence="3" id="KW-1185">Reference proteome</keyword>
<evidence type="ECO:0000313" key="2">
    <source>
        <dbReference type="EMBL" id="QIZ72616.1"/>
    </source>
</evidence>
<name>A0A6H1U2E2_9CYAN</name>
<protein>
    <recommendedName>
        <fullName evidence="4">PglZ domain-containing protein</fullName>
    </recommendedName>
</protein>